<dbReference type="PANTHER" id="PTHR11675:SF131">
    <property type="entry name" value="POLYPEPTIDE N-ACETYLGALACTOSAMINYLTRANSFERASE 9-RELATED"/>
    <property type="match status" value="1"/>
</dbReference>
<dbReference type="SMART" id="SM00458">
    <property type="entry name" value="RICIN"/>
    <property type="match status" value="1"/>
</dbReference>
<evidence type="ECO:0000256" key="16">
    <source>
        <dbReference type="SAM" id="MobiDB-lite"/>
    </source>
</evidence>
<keyword evidence="20" id="KW-1185">Reference proteome</keyword>
<feature type="compositionally biased region" description="Polar residues" evidence="16">
    <location>
        <begin position="890"/>
        <end position="908"/>
    </location>
</feature>
<dbReference type="GO" id="GO:0046872">
    <property type="term" value="F:metal ion binding"/>
    <property type="evidence" value="ECO:0007669"/>
    <property type="project" value="UniProtKB-KW"/>
</dbReference>
<evidence type="ECO:0000256" key="4">
    <source>
        <dbReference type="ARBA" id="ARBA00005680"/>
    </source>
</evidence>
<keyword evidence="10" id="KW-0735">Signal-anchor</keyword>
<feature type="region of interest" description="Disordered" evidence="16">
    <location>
        <begin position="762"/>
        <end position="811"/>
    </location>
</feature>
<organism evidence="18 20">
    <name type="scientific">Didymodactylos carnosus</name>
    <dbReference type="NCBI Taxonomy" id="1234261"/>
    <lineage>
        <taxon>Eukaryota</taxon>
        <taxon>Metazoa</taxon>
        <taxon>Spiralia</taxon>
        <taxon>Gnathifera</taxon>
        <taxon>Rotifera</taxon>
        <taxon>Eurotatoria</taxon>
        <taxon>Bdelloidea</taxon>
        <taxon>Philodinida</taxon>
        <taxon>Philodinidae</taxon>
        <taxon>Didymodactylos</taxon>
    </lineage>
</organism>
<dbReference type="GO" id="GO:0006493">
    <property type="term" value="P:protein O-linked glycosylation"/>
    <property type="evidence" value="ECO:0007669"/>
    <property type="project" value="TreeGrafter"/>
</dbReference>
<comment type="subcellular location">
    <subcellularLocation>
        <location evidence="2">Golgi apparatus membrane</location>
        <topology evidence="2">Single-pass type II membrane protein</topology>
    </subcellularLocation>
</comment>
<gene>
    <name evidence="18" type="ORF">GPM918_LOCUS15100</name>
    <name evidence="19" type="ORF">SRO942_LOCUS15097</name>
</gene>
<comment type="cofactor">
    <cofactor evidence="1">
        <name>Mn(2+)</name>
        <dbReference type="ChEBI" id="CHEBI:29035"/>
    </cofactor>
</comment>
<protein>
    <recommendedName>
        <fullName evidence="17">Ricin B lectin domain-containing protein</fullName>
    </recommendedName>
</protein>
<keyword evidence="5" id="KW-0328">Glycosyltransferase</keyword>
<keyword evidence="7" id="KW-0812">Transmembrane</keyword>
<feature type="domain" description="Ricin B lectin" evidence="17">
    <location>
        <begin position="515"/>
        <end position="666"/>
    </location>
</feature>
<feature type="region of interest" description="Disordered" evidence="16">
    <location>
        <begin position="90"/>
        <end position="147"/>
    </location>
</feature>
<feature type="compositionally biased region" description="Low complexity" evidence="16">
    <location>
        <begin position="837"/>
        <end position="849"/>
    </location>
</feature>
<evidence type="ECO:0000256" key="8">
    <source>
        <dbReference type="ARBA" id="ARBA00022723"/>
    </source>
</evidence>
<evidence type="ECO:0000256" key="13">
    <source>
        <dbReference type="ARBA" id="ARBA00023136"/>
    </source>
</evidence>
<feature type="compositionally biased region" description="Basic and acidic residues" evidence="16">
    <location>
        <begin position="90"/>
        <end position="117"/>
    </location>
</feature>
<keyword evidence="6" id="KW-0808">Transferase</keyword>
<dbReference type="InterPro" id="IPR048386">
    <property type="entry name" value="Med15_C"/>
</dbReference>
<evidence type="ECO:0000313" key="19">
    <source>
        <dbReference type="EMBL" id="CAF3798397.1"/>
    </source>
</evidence>
<dbReference type="PANTHER" id="PTHR11675">
    <property type="entry name" value="N-ACETYLGALACTOSAMINYLTRANSFERASE"/>
    <property type="match status" value="1"/>
</dbReference>
<feature type="region of interest" description="Disordered" evidence="16">
    <location>
        <begin position="716"/>
        <end position="749"/>
    </location>
</feature>
<dbReference type="InterPro" id="IPR045885">
    <property type="entry name" value="GalNAc-T"/>
</dbReference>
<keyword evidence="13" id="KW-0472">Membrane</keyword>
<dbReference type="Pfam" id="PF00535">
    <property type="entry name" value="Glycos_transf_2"/>
    <property type="match status" value="1"/>
</dbReference>
<feature type="non-terminal residue" evidence="18">
    <location>
        <position position="1"/>
    </location>
</feature>
<keyword evidence="15" id="KW-0464">Manganese</keyword>
<feature type="compositionally biased region" description="Low complexity" evidence="16">
    <location>
        <begin position="915"/>
        <end position="929"/>
    </location>
</feature>
<feature type="compositionally biased region" description="Low complexity" evidence="16">
    <location>
        <begin position="618"/>
        <end position="658"/>
    </location>
</feature>
<dbReference type="SUPFAM" id="SSF53448">
    <property type="entry name" value="Nucleotide-diphospho-sugar transferases"/>
    <property type="match status" value="1"/>
</dbReference>
<feature type="region of interest" description="Disordered" evidence="16">
    <location>
        <begin position="837"/>
        <end position="956"/>
    </location>
</feature>
<dbReference type="FunFam" id="3.90.550.10:FF:000021">
    <property type="entry name" value="Polypeptide N-acetylgalactosaminyltransferase"/>
    <property type="match status" value="1"/>
</dbReference>
<evidence type="ECO:0000256" key="11">
    <source>
        <dbReference type="ARBA" id="ARBA00022989"/>
    </source>
</evidence>
<dbReference type="EMBL" id="CAJOBC010003740">
    <property type="protein sequence ID" value="CAF3798397.1"/>
    <property type="molecule type" value="Genomic_DNA"/>
</dbReference>
<accession>A0A814IWT9</accession>
<dbReference type="Gene3D" id="3.90.550.10">
    <property type="entry name" value="Spore Coat Polysaccharide Biosynthesis Protein SpsA, Chain A"/>
    <property type="match status" value="1"/>
</dbReference>
<dbReference type="InterPro" id="IPR000772">
    <property type="entry name" value="Ricin_B_lectin"/>
</dbReference>
<dbReference type="CDD" id="cd02510">
    <property type="entry name" value="pp-GalNAc-T"/>
    <property type="match status" value="1"/>
</dbReference>
<dbReference type="Gene3D" id="2.80.10.50">
    <property type="match status" value="1"/>
</dbReference>
<feature type="compositionally biased region" description="Polar residues" evidence="16">
    <location>
        <begin position="850"/>
        <end position="866"/>
    </location>
</feature>
<evidence type="ECO:0000256" key="9">
    <source>
        <dbReference type="ARBA" id="ARBA00022734"/>
    </source>
</evidence>
<comment type="caution">
    <text evidence="18">The sequence shown here is derived from an EMBL/GenBank/DDBJ whole genome shotgun (WGS) entry which is preliminary data.</text>
</comment>
<dbReference type="InterPro" id="IPR035992">
    <property type="entry name" value="Ricin_B-like_lectins"/>
</dbReference>
<dbReference type="PROSITE" id="PS50231">
    <property type="entry name" value="RICIN_B_LECTIN"/>
    <property type="match status" value="1"/>
</dbReference>
<feature type="compositionally biased region" description="Low complexity" evidence="16">
    <location>
        <begin position="867"/>
        <end position="882"/>
    </location>
</feature>
<dbReference type="InterPro" id="IPR029044">
    <property type="entry name" value="Nucleotide-diphossugar_trans"/>
</dbReference>
<evidence type="ECO:0000256" key="5">
    <source>
        <dbReference type="ARBA" id="ARBA00022676"/>
    </source>
</evidence>
<dbReference type="EMBL" id="CAJNOQ010003741">
    <property type="protein sequence ID" value="CAF1027400.1"/>
    <property type="molecule type" value="Genomic_DNA"/>
</dbReference>
<keyword evidence="14" id="KW-1015">Disulfide bond</keyword>
<dbReference type="Proteomes" id="UP000663829">
    <property type="component" value="Unassembled WGS sequence"/>
</dbReference>
<feature type="compositionally biased region" description="Low complexity" evidence="16">
    <location>
        <begin position="725"/>
        <end position="748"/>
    </location>
</feature>
<keyword evidence="11" id="KW-1133">Transmembrane helix</keyword>
<dbReference type="InterPro" id="IPR001173">
    <property type="entry name" value="Glyco_trans_2-like"/>
</dbReference>
<evidence type="ECO:0000313" key="20">
    <source>
        <dbReference type="Proteomes" id="UP000663829"/>
    </source>
</evidence>
<dbReference type="SUPFAM" id="SSF50370">
    <property type="entry name" value="Ricin B-like lectins"/>
    <property type="match status" value="1"/>
</dbReference>
<dbReference type="GO" id="GO:0030246">
    <property type="term" value="F:carbohydrate binding"/>
    <property type="evidence" value="ECO:0007669"/>
    <property type="project" value="UniProtKB-KW"/>
</dbReference>
<evidence type="ECO:0000313" key="18">
    <source>
        <dbReference type="EMBL" id="CAF1027400.1"/>
    </source>
</evidence>
<evidence type="ECO:0000256" key="1">
    <source>
        <dbReference type="ARBA" id="ARBA00001936"/>
    </source>
</evidence>
<evidence type="ECO:0000256" key="12">
    <source>
        <dbReference type="ARBA" id="ARBA00023034"/>
    </source>
</evidence>
<evidence type="ECO:0000256" key="3">
    <source>
        <dbReference type="ARBA" id="ARBA00004922"/>
    </source>
</evidence>
<evidence type="ECO:0000256" key="6">
    <source>
        <dbReference type="ARBA" id="ARBA00022679"/>
    </source>
</evidence>
<proteinExistence type="inferred from homology"/>
<keyword evidence="12" id="KW-0333">Golgi apparatus</keyword>
<evidence type="ECO:0000256" key="10">
    <source>
        <dbReference type="ARBA" id="ARBA00022968"/>
    </source>
</evidence>
<name>A0A814IWT9_9BILA</name>
<evidence type="ECO:0000256" key="15">
    <source>
        <dbReference type="ARBA" id="ARBA00023211"/>
    </source>
</evidence>
<evidence type="ECO:0000256" key="14">
    <source>
        <dbReference type="ARBA" id="ARBA00023157"/>
    </source>
</evidence>
<comment type="pathway">
    <text evidence="3">Protein modification; protein glycosylation.</text>
</comment>
<dbReference type="OrthoDB" id="6119243at2759"/>
<evidence type="ECO:0000256" key="2">
    <source>
        <dbReference type="ARBA" id="ARBA00004323"/>
    </source>
</evidence>
<dbReference type="Proteomes" id="UP000681722">
    <property type="component" value="Unassembled WGS sequence"/>
</dbReference>
<feature type="compositionally biased region" description="Low complexity" evidence="16">
    <location>
        <begin position="768"/>
        <end position="811"/>
    </location>
</feature>
<comment type="similarity">
    <text evidence="4">Belongs to the glycosyltransferase 2 family. GalNAc-T subfamily.</text>
</comment>
<evidence type="ECO:0000259" key="17">
    <source>
        <dbReference type="SMART" id="SM00458"/>
    </source>
</evidence>
<feature type="compositionally biased region" description="Polar residues" evidence="16">
    <location>
        <begin position="930"/>
        <end position="943"/>
    </location>
</feature>
<keyword evidence="8" id="KW-0479">Metal-binding</keyword>
<dbReference type="Pfam" id="PF21539">
    <property type="entry name" value="Med15_C"/>
    <property type="match status" value="1"/>
</dbReference>
<keyword evidence="9" id="KW-0430">Lectin</keyword>
<dbReference type="GO" id="GO:0004653">
    <property type="term" value="F:polypeptide N-acetylgalactosaminyltransferase activity"/>
    <property type="evidence" value="ECO:0007669"/>
    <property type="project" value="TreeGrafter"/>
</dbReference>
<feature type="compositionally biased region" description="Polar residues" evidence="16">
    <location>
        <begin position="659"/>
        <end position="676"/>
    </location>
</feature>
<reference evidence="18" key="1">
    <citation type="submission" date="2021-02" db="EMBL/GenBank/DDBJ databases">
        <authorList>
            <person name="Nowell W R."/>
        </authorList>
    </citation>
    <scope>NUCLEOTIDE SEQUENCE</scope>
</reference>
<dbReference type="GO" id="GO:0000139">
    <property type="term" value="C:Golgi membrane"/>
    <property type="evidence" value="ECO:0007669"/>
    <property type="project" value="UniProtKB-SubCell"/>
</dbReference>
<evidence type="ECO:0000256" key="7">
    <source>
        <dbReference type="ARBA" id="ARBA00022692"/>
    </source>
</evidence>
<sequence length="1288" mass="147241">KKENEKHTEPEDVHRQRYSILEKCSSLRLAVWLAVVVLFSTRNGVQVQPDVNEGQDKLPIKINNHKKPFIEKLVNLKPSDNNEEVFEEFKNEKIAKKKHSDDDHPQEERKKAHDQVKAMKGKVQLVAPNNKGNPRDSPGEMGNPVNIDKDKLSREERAKFDLGWKDNAFNQYVSDMISLRRNLADIRDPECKAMNLHPNLPNASVIIIFHNEARSTLLRTIYSVLDRSPASLLHEIILVDDHSNTEYLKQELKDDIKQLKNVRLLHTSKREGLIRARLKGALAAEGKVLIFLDSHCECTEGWLEPLLDPIARNPKVAVVPLIEIIDDNTFHLISTPIQNIQVGGFDWNLIFNWHVTPDREMKRRTKKTDPIRSPTMAGGLFAIDRDWFEQLGMYDPGMDIWGGENMELSFKVWTCGGELLCAPCSHVGHIFRKRSPYEWPKDVNVVQKNTVRLAEVWLDDYKKYYYERINNNLGDYGDVSDRIKIRERLQCKPFKWYLDNVYPEQFVPDESLFFGEVRNRGSTGVCLDSQEIEDDDKPVIGYPCHGKIKSQGGNQYFLMSKTNEIRREEKCLDYGGGKGELNQPNKINSLSCHHTQGNQMWIYETEYILPIRNDESTADQSAADQSTADQSTADQSTADQSTTDQSTTDQSTTDDVSTIPQQSKQITTNKQSQQQIMPHGDQRSSVGGVHIKQEFKQEYMNNSNMPVMNSQLLTPMQQGQHVRQHIQPQNIQQSPSSIQTSQQQYPQQRTNIQQFPQIRQEMSTAMTSQQQTSIHSQQNQIIQQQQFSPQNSQLQQQAMNYQSQPSQQLSLSSNTLLTPQQQVQTVQQQNRMNILSSNQHQQPSNSSVQLQQNGQPHSEQTEPSPMQTNITQTAPTSTQTQQPADEILQQILSSPNPTKQTQNAQTRLRNMGRRAAAAAATNNNNNNNNGSPACSGSSPSVQMALTPGSDPSMMMTQNGSPQMMMGGSPMSRYMTGIPSSPQFRPNASPTNMINYGSPLVMADEEIQYYYRYFSERIRQLVVIINKLNQEGQYEKVLKLKQFHFEMSNFMKNPVVDNLIMARRLKEHFDRYMDPRIFGDMLLPRLSSTTGIFEQCYKAITDYLNKDSQHKASIAKRFLEPLADVVTGVPHKIVCLDSPKSVTPTKIRTKSETIEIIIENEFSQMPMDTYKYDLKQISQASSDHGYLLICRLIEQNMPIIPPLQMKISAKYPNECPEILSLTKTIPVTLTNYDGHVFFETIAKSFIYFLFKLPAQHTVTDILDIWRTSIRSALKECYFPINDDDSNYFE</sequence>
<feature type="region of interest" description="Disordered" evidence="16">
    <location>
        <begin position="616"/>
        <end position="686"/>
    </location>
</feature>